<sequence length="279" mass="31865">MTIPRMVSNRRRCVFGHQSEQLFRIPEVVRGKILVDHRLYVPSDARCCTKHLKKGDWVQLAPSELRSYSPTQIEDMVDILRKRGNRPPFLDFEFIEEVDDEVVREWTGLNRVQFQDLFLSVPSLSGERRPKTALGLWLEKSRTGETDGRLASLVSLPRSTFERVMGRAREALTAEFVPRHLRIGVGITREIVRAHQTTVVTELFCDIDKKAVVLDGTYVYIQKSSNDAFQRSSYSGHKHRSLLKPFMVVSLDGHIIDALGPFQANVNDATIARNMGRNC</sequence>
<dbReference type="Proteomes" id="UP001497444">
    <property type="component" value="Unassembled WGS sequence"/>
</dbReference>
<organism evidence="4 5">
    <name type="scientific">Sphagnum jensenii</name>
    <dbReference type="NCBI Taxonomy" id="128206"/>
    <lineage>
        <taxon>Eukaryota</taxon>
        <taxon>Viridiplantae</taxon>
        <taxon>Streptophyta</taxon>
        <taxon>Embryophyta</taxon>
        <taxon>Bryophyta</taxon>
        <taxon>Sphagnophytina</taxon>
        <taxon>Sphagnopsida</taxon>
        <taxon>Sphagnales</taxon>
        <taxon>Sphagnaceae</taxon>
        <taxon>Sphagnum</taxon>
    </lineage>
</organism>
<dbReference type="Pfam" id="PF13359">
    <property type="entry name" value="DDE_Tnp_4"/>
    <property type="match status" value="1"/>
</dbReference>
<reference evidence="4" key="1">
    <citation type="submission" date="2024-02" db="EMBL/GenBank/DDBJ databases">
        <authorList>
            <consortium name="ELIXIR-Norway"/>
            <consortium name="Elixir Norway"/>
        </authorList>
    </citation>
    <scope>NUCLEOTIDE SEQUENCE</scope>
</reference>
<dbReference type="EMBL" id="CAXAQS010000941">
    <property type="protein sequence ID" value="CAK9253849.1"/>
    <property type="molecule type" value="Genomic_DNA"/>
</dbReference>
<gene>
    <name evidence="4" type="ORF">CSSPJE1EN1_LOCUS29227</name>
</gene>
<comment type="cofactor">
    <cofactor evidence="1">
        <name>a divalent metal cation</name>
        <dbReference type="ChEBI" id="CHEBI:60240"/>
    </cofactor>
</comment>
<dbReference type="InterPro" id="IPR027806">
    <property type="entry name" value="HARBI1_dom"/>
</dbReference>
<proteinExistence type="predicted"/>
<feature type="domain" description="DDE Tnp4" evidence="3">
    <location>
        <begin position="214"/>
        <end position="276"/>
    </location>
</feature>
<evidence type="ECO:0000259" key="3">
    <source>
        <dbReference type="Pfam" id="PF13359"/>
    </source>
</evidence>
<accession>A0ABP0VHE3</accession>
<evidence type="ECO:0000256" key="1">
    <source>
        <dbReference type="ARBA" id="ARBA00001968"/>
    </source>
</evidence>
<comment type="caution">
    <text evidence="4">The sequence shown here is derived from an EMBL/GenBank/DDBJ whole genome shotgun (WGS) entry which is preliminary data.</text>
</comment>
<protein>
    <recommendedName>
        <fullName evidence="3">DDE Tnp4 domain-containing protein</fullName>
    </recommendedName>
</protein>
<name>A0ABP0VHE3_9BRYO</name>
<keyword evidence="5" id="KW-1185">Reference proteome</keyword>
<evidence type="ECO:0000313" key="4">
    <source>
        <dbReference type="EMBL" id="CAK9253849.1"/>
    </source>
</evidence>
<keyword evidence="2" id="KW-0479">Metal-binding</keyword>
<evidence type="ECO:0000256" key="2">
    <source>
        <dbReference type="ARBA" id="ARBA00022723"/>
    </source>
</evidence>
<evidence type="ECO:0000313" key="5">
    <source>
        <dbReference type="Proteomes" id="UP001497444"/>
    </source>
</evidence>